<dbReference type="InterPro" id="IPR038974">
    <property type="entry name" value="CIF1/2"/>
</dbReference>
<dbReference type="OrthoDB" id="1936508at2759"/>
<evidence type="ECO:0000313" key="2">
    <source>
        <dbReference type="EMBL" id="MQL96208.1"/>
    </source>
</evidence>
<dbReference type="AlphaFoldDB" id="A0A843VIE3"/>
<feature type="signal peptide" evidence="1">
    <location>
        <begin position="1"/>
        <end position="20"/>
    </location>
</feature>
<feature type="chain" id="PRO_5033009498" evidence="1">
    <location>
        <begin position="21"/>
        <end position="91"/>
    </location>
</feature>
<dbReference type="PANTHER" id="PTHR35290">
    <property type="entry name" value="PROTEIN CASPARIAN STRIP INTEGRITY FACTOR 1-RELATED"/>
    <property type="match status" value="1"/>
</dbReference>
<accession>A0A843VIE3</accession>
<comment type="caution">
    <text evidence="2">The sequence shown here is derived from an EMBL/GenBank/DDBJ whole genome shotgun (WGS) entry which is preliminary data.</text>
</comment>
<organism evidence="2 3">
    <name type="scientific">Colocasia esculenta</name>
    <name type="common">Wild taro</name>
    <name type="synonym">Arum esculentum</name>
    <dbReference type="NCBI Taxonomy" id="4460"/>
    <lineage>
        <taxon>Eukaryota</taxon>
        <taxon>Viridiplantae</taxon>
        <taxon>Streptophyta</taxon>
        <taxon>Embryophyta</taxon>
        <taxon>Tracheophyta</taxon>
        <taxon>Spermatophyta</taxon>
        <taxon>Magnoliopsida</taxon>
        <taxon>Liliopsida</taxon>
        <taxon>Araceae</taxon>
        <taxon>Aroideae</taxon>
        <taxon>Colocasieae</taxon>
        <taxon>Colocasia</taxon>
    </lineage>
</organism>
<name>A0A843VIE3_COLES</name>
<dbReference type="Proteomes" id="UP000652761">
    <property type="component" value="Unassembled WGS sequence"/>
</dbReference>
<evidence type="ECO:0000313" key="3">
    <source>
        <dbReference type="Proteomes" id="UP000652761"/>
    </source>
</evidence>
<dbReference type="PANTHER" id="PTHR35290:SF2">
    <property type="entry name" value="PROTEIN CASPARIAN STRIP INTEGRITY FACTOR 1"/>
    <property type="match status" value="1"/>
</dbReference>
<evidence type="ECO:0000256" key="1">
    <source>
        <dbReference type="SAM" id="SignalP"/>
    </source>
</evidence>
<dbReference type="EMBL" id="NMUH01001888">
    <property type="protein sequence ID" value="MQL96208.1"/>
    <property type="molecule type" value="Genomic_DNA"/>
</dbReference>
<reference evidence="2" key="1">
    <citation type="submission" date="2017-07" db="EMBL/GenBank/DDBJ databases">
        <title>Taro Niue Genome Assembly and Annotation.</title>
        <authorList>
            <person name="Atibalentja N."/>
            <person name="Keating K."/>
            <person name="Fields C.J."/>
        </authorList>
    </citation>
    <scope>NUCLEOTIDE SEQUENCE</scope>
    <source>
        <strain evidence="2">Niue_2</strain>
        <tissue evidence="2">Leaf</tissue>
    </source>
</reference>
<sequence length="91" mass="9907">MGTVAPRKVVLLLVLMIASASLFLTSSAGTTRKFANWPTEKIGATTEGMTTSQDEEEAAVHHRMLKVKTNDYGTYDPAPAFVKPPFKLIPN</sequence>
<proteinExistence type="predicted"/>
<protein>
    <submittedName>
        <fullName evidence="2">Uncharacterized protein</fullName>
    </submittedName>
</protein>
<gene>
    <name evidence="2" type="ORF">Taro_028882</name>
</gene>
<keyword evidence="3" id="KW-1185">Reference proteome</keyword>
<keyword evidence="1" id="KW-0732">Signal</keyword>